<gene>
    <name evidence="2" type="ORF">BDW47DRAFT_102856</name>
</gene>
<dbReference type="Proteomes" id="UP000234585">
    <property type="component" value="Unassembled WGS sequence"/>
</dbReference>
<dbReference type="GeneID" id="36519100"/>
<proteinExistence type="predicted"/>
<dbReference type="AlphaFoldDB" id="A0A2I2FGA1"/>
<feature type="transmembrane region" description="Helical" evidence="1">
    <location>
        <begin position="12"/>
        <end position="32"/>
    </location>
</feature>
<feature type="transmembrane region" description="Helical" evidence="1">
    <location>
        <begin position="39"/>
        <end position="61"/>
    </location>
</feature>
<evidence type="ECO:0000256" key="1">
    <source>
        <dbReference type="SAM" id="Phobius"/>
    </source>
</evidence>
<keyword evidence="1" id="KW-0812">Transmembrane</keyword>
<reference evidence="2 3" key="1">
    <citation type="submission" date="2017-12" db="EMBL/GenBank/DDBJ databases">
        <authorList>
            <consortium name="DOE Joint Genome Institute"/>
            <person name="Haridas S."/>
            <person name="Kjaerbolling I."/>
            <person name="Vesth T.C."/>
            <person name="Frisvad J.C."/>
            <person name="Nybo J.L."/>
            <person name="Theobald S."/>
            <person name="Kuo A."/>
            <person name="Bowyer P."/>
            <person name="Matsuda Y."/>
            <person name="Mondo S."/>
            <person name="Lyhne E.K."/>
            <person name="Kogle M.E."/>
            <person name="Clum A."/>
            <person name="Lipzen A."/>
            <person name="Salamov A."/>
            <person name="Ngan C.Y."/>
            <person name="Daum C."/>
            <person name="Chiniquy J."/>
            <person name="Barry K."/>
            <person name="LaButti K."/>
            <person name="Simmons B.A."/>
            <person name="Magnuson J.K."/>
            <person name="Mortensen U.H."/>
            <person name="Larsen T.O."/>
            <person name="Grigoriev I.V."/>
            <person name="Baker S.E."/>
            <person name="Andersen M.R."/>
            <person name="Nordberg H.P."/>
            <person name="Cantor M.N."/>
            <person name="Hua S.X."/>
        </authorList>
    </citation>
    <scope>NUCLEOTIDE SEQUENCE [LARGE SCALE GENOMIC DNA]</scope>
    <source>
        <strain evidence="2 3">CBS 102.13</strain>
    </source>
</reference>
<keyword evidence="3" id="KW-1185">Reference proteome</keyword>
<sequence length="62" mass="6806">MDGSWVMGMGRSILYISGAAASDCGGLILRLYRERDRAVCYLVCIWAFRAVQSGSINVFVIS</sequence>
<evidence type="ECO:0000313" key="3">
    <source>
        <dbReference type="Proteomes" id="UP000234585"/>
    </source>
</evidence>
<accession>A0A2I2FGA1</accession>
<protein>
    <submittedName>
        <fullName evidence="2">Uncharacterized protein</fullName>
    </submittedName>
</protein>
<dbReference type="EMBL" id="KZ559128">
    <property type="protein sequence ID" value="PLB39650.1"/>
    <property type="molecule type" value="Genomic_DNA"/>
</dbReference>
<dbReference type="RefSeq" id="XP_024673662.1">
    <property type="nucleotide sequence ID" value="XM_024811940.1"/>
</dbReference>
<evidence type="ECO:0000313" key="2">
    <source>
        <dbReference type="EMBL" id="PLB39650.1"/>
    </source>
</evidence>
<keyword evidence="1" id="KW-1133">Transmembrane helix</keyword>
<keyword evidence="1" id="KW-0472">Membrane</keyword>
<name>A0A2I2FGA1_ASPCN</name>
<organism evidence="2 3">
    <name type="scientific">Aspergillus candidus</name>
    <dbReference type="NCBI Taxonomy" id="41067"/>
    <lineage>
        <taxon>Eukaryota</taxon>
        <taxon>Fungi</taxon>
        <taxon>Dikarya</taxon>
        <taxon>Ascomycota</taxon>
        <taxon>Pezizomycotina</taxon>
        <taxon>Eurotiomycetes</taxon>
        <taxon>Eurotiomycetidae</taxon>
        <taxon>Eurotiales</taxon>
        <taxon>Aspergillaceae</taxon>
        <taxon>Aspergillus</taxon>
        <taxon>Aspergillus subgen. Circumdati</taxon>
    </lineage>
</organism>